<dbReference type="RefSeq" id="WP_138253793.1">
    <property type="nucleotide sequence ID" value="NZ_VAVZ01000035.1"/>
</dbReference>
<dbReference type="Gene3D" id="1.10.510.10">
    <property type="entry name" value="Transferase(Phosphotransferase) domain 1"/>
    <property type="match status" value="1"/>
</dbReference>
<evidence type="ECO:0000256" key="1">
    <source>
        <dbReference type="PIRNR" id="PIRNR006221"/>
    </source>
</evidence>
<keyword evidence="3" id="KW-1185">Reference proteome</keyword>
<dbReference type="Proteomes" id="UP000310458">
    <property type="component" value="Unassembled WGS sequence"/>
</dbReference>
<comment type="caution">
    <text evidence="2">The sequence shown here is derived from an EMBL/GenBank/DDBJ whole genome shotgun (WGS) entry which is preliminary data.</text>
</comment>
<keyword evidence="1 2" id="KW-0418">Kinase</keyword>
<dbReference type="GO" id="GO:0016301">
    <property type="term" value="F:kinase activity"/>
    <property type="evidence" value="ECO:0007669"/>
    <property type="project" value="UniProtKB-UniRule"/>
</dbReference>
<proteinExistence type="inferred from homology"/>
<dbReference type="InterPro" id="IPR011009">
    <property type="entry name" value="Kinase-like_dom_sf"/>
</dbReference>
<dbReference type="SUPFAM" id="SSF56112">
    <property type="entry name" value="Protein kinase-like (PK-like)"/>
    <property type="match status" value="1"/>
</dbReference>
<gene>
    <name evidence="2" type="ORF">FEF26_12075</name>
</gene>
<dbReference type="EMBL" id="VAVZ01000035">
    <property type="protein sequence ID" value="TLP94417.1"/>
    <property type="molecule type" value="Genomic_DNA"/>
</dbReference>
<reference evidence="2 3" key="1">
    <citation type="submission" date="2019-05" db="EMBL/GenBank/DDBJ databases">
        <title>Nesterenkonia sp. GY074 isolated from the Southern Atlantic Ocean.</title>
        <authorList>
            <person name="Zhang G."/>
        </authorList>
    </citation>
    <scope>NUCLEOTIDE SEQUENCE [LARGE SCALE GENOMIC DNA]</scope>
    <source>
        <strain evidence="2 3">GY074</strain>
    </source>
</reference>
<comment type="similarity">
    <text evidence="1">Belongs to the fructosamine kinase family.</text>
</comment>
<keyword evidence="1" id="KW-0808">Transferase</keyword>
<dbReference type="Pfam" id="PF03881">
    <property type="entry name" value="Fructosamin_kin"/>
    <property type="match status" value="1"/>
</dbReference>
<dbReference type="PANTHER" id="PTHR12149:SF8">
    <property type="entry name" value="PROTEIN-RIBULOSAMINE 3-KINASE"/>
    <property type="match status" value="1"/>
</dbReference>
<dbReference type="InterPro" id="IPR016477">
    <property type="entry name" value="Fructo-/Ketosamine-3-kinase"/>
</dbReference>
<dbReference type="PIRSF" id="PIRSF006221">
    <property type="entry name" value="Ketosamine-3-kinase"/>
    <property type="match status" value="1"/>
</dbReference>
<dbReference type="PANTHER" id="PTHR12149">
    <property type="entry name" value="FRUCTOSAMINE 3 KINASE-RELATED PROTEIN"/>
    <property type="match status" value="1"/>
</dbReference>
<dbReference type="OrthoDB" id="5291879at2"/>
<sequence>MPYIKDARSHPQAPDVEAAGLRWLKSAETAGGPHIVDVLQSRADALHLERVTPQKATALAAAEFGAALARMHQSVWPGGPLNLRGDSLTLFGTLAPTHPAGVPHLFGPADQLLELGAGEHQSWGSFHAAERLDPVFQQLEAALTPAENQLLRNAQERIAAGDFDTEEPASLLHGDLWSGNVLWSDHGAVLIDPAAHTGHRETDLAMLQLFGLPHLDEVLSVYQQTAPLTEGWQDRVPVHQLFYLAVHLLLFGTTYHEATIAAAGRVTSIRG</sequence>
<dbReference type="Gene3D" id="1.20.1270.240">
    <property type="match status" value="1"/>
</dbReference>
<evidence type="ECO:0000313" key="2">
    <source>
        <dbReference type="EMBL" id="TLP94417.1"/>
    </source>
</evidence>
<dbReference type="AlphaFoldDB" id="A0A5R9B8P6"/>
<evidence type="ECO:0000313" key="3">
    <source>
        <dbReference type="Proteomes" id="UP000310458"/>
    </source>
</evidence>
<accession>A0A5R9B8P6</accession>
<protein>
    <submittedName>
        <fullName evidence="2">Fructosamine kinase</fullName>
    </submittedName>
</protein>
<organism evidence="2 3">
    <name type="scientific">Nesterenkonia salmonea</name>
    <dbReference type="NCBI Taxonomy" id="1804987"/>
    <lineage>
        <taxon>Bacteria</taxon>
        <taxon>Bacillati</taxon>
        <taxon>Actinomycetota</taxon>
        <taxon>Actinomycetes</taxon>
        <taxon>Micrococcales</taxon>
        <taxon>Micrococcaceae</taxon>
        <taxon>Nesterenkonia</taxon>
    </lineage>
</organism>
<name>A0A5R9B8P6_9MICC</name>